<proteinExistence type="inferred from homology"/>
<dbReference type="Proteomes" id="UP000823485">
    <property type="component" value="Unassembled WGS sequence"/>
</dbReference>
<evidence type="ECO:0000313" key="10">
    <source>
        <dbReference type="Proteomes" id="UP000823485"/>
    </source>
</evidence>
<dbReference type="PROSITE" id="PS50928">
    <property type="entry name" value="ABC_TM1"/>
    <property type="match status" value="1"/>
</dbReference>
<evidence type="ECO:0000256" key="1">
    <source>
        <dbReference type="ARBA" id="ARBA00004651"/>
    </source>
</evidence>
<protein>
    <submittedName>
        <fullName evidence="9">Multiple sugar transport system permease protein</fullName>
    </submittedName>
</protein>
<keyword evidence="4 7" id="KW-0812">Transmembrane</keyword>
<dbReference type="CDD" id="cd06261">
    <property type="entry name" value="TM_PBP2"/>
    <property type="match status" value="1"/>
</dbReference>
<feature type="transmembrane region" description="Helical" evidence="7">
    <location>
        <begin position="103"/>
        <end position="125"/>
    </location>
</feature>
<keyword evidence="2 7" id="KW-0813">Transport</keyword>
<evidence type="ECO:0000256" key="4">
    <source>
        <dbReference type="ARBA" id="ARBA00022692"/>
    </source>
</evidence>
<accession>A0ABS2RAB5</accession>
<evidence type="ECO:0000256" key="7">
    <source>
        <dbReference type="RuleBase" id="RU363032"/>
    </source>
</evidence>
<dbReference type="SUPFAM" id="SSF161098">
    <property type="entry name" value="MetI-like"/>
    <property type="match status" value="1"/>
</dbReference>
<keyword evidence="10" id="KW-1185">Reference proteome</keyword>
<evidence type="ECO:0000256" key="3">
    <source>
        <dbReference type="ARBA" id="ARBA00022475"/>
    </source>
</evidence>
<comment type="subcellular location">
    <subcellularLocation>
        <location evidence="1 7">Cell membrane</location>
        <topology evidence="1 7">Multi-pass membrane protein</topology>
    </subcellularLocation>
</comment>
<dbReference type="PANTHER" id="PTHR43744:SF8">
    <property type="entry name" value="SN-GLYCEROL-3-PHOSPHATE TRANSPORT SYSTEM PERMEASE PROTEIN UGPE"/>
    <property type="match status" value="1"/>
</dbReference>
<dbReference type="Pfam" id="PF00528">
    <property type="entry name" value="BPD_transp_1"/>
    <property type="match status" value="1"/>
</dbReference>
<dbReference type="InterPro" id="IPR000515">
    <property type="entry name" value="MetI-like"/>
</dbReference>
<feature type="transmembrane region" description="Helical" evidence="7">
    <location>
        <begin position="67"/>
        <end position="91"/>
    </location>
</feature>
<feature type="transmembrane region" description="Helical" evidence="7">
    <location>
        <begin position="137"/>
        <end position="157"/>
    </location>
</feature>
<keyword evidence="9" id="KW-0762">Sugar transport</keyword>
<comment type="similarity">
    <text evidence="7">Belongs to the binding-protein-dependent transport system permease family.</text>
</comment>
<evidence type="ECO:0000313" key="9">
    <source>
        <dbReference type="EMBL" id="MBM7716575.1"/>
    </source>
</evidence>
<feature type="transmembrane region" description="Helical" evidence="7">
    <location>
        <begin position="239"/>
        <end position="260"/>
    </location>
</feature>
<comment type="caution">
    <text evidence="9">The sequence shown here is derived from an EMBL/GenBank/DDBJ whole genome shotgun (WGS) entry which is preliminary data.</text>
</comment>
<keyword evidence="6 7" id="KW-0472">Membrane</keyword>
<feature type="transmembrane region" description="Helical" evidence="7">
    <location>
        <begin position="12"/>
        <end position="34"/>
    </location>
</feature>
<dbReference type="Gene3D" id="1.10.3720.10">
    <property type="entry name" value="MetI-like"/>
    <property type="match status" value="1"/>
</dbReference>
<dbReference type="RefSeq" id="WP_077113987.1">
    <property type="nucleotide sequence ID" value="NZ_JAFBFH010000029.1"/>
</dbReference>
<reference evidence="9 10" key="1">
    <citation type="submission" date="2021-01" db="EMBL/GenBank/DDBJ databases">
        <title>Genomic Encyclopedia of Type Strains, Phase IV (KMG-IV): sequencing the most valuable type-strain genomes for metagenomic binning, comparative biology and taxonomic classification.</title>
        <authorList>
            <person name="Goeker M."/>
        </authorList>
    </citation>
    <scope>NUCLEOTIDE SEQUENCE [LARGE SCALE GENOMIC DNA]</scope>
    <source>
        <strain evidence="9 10">DSM 105453</strain>
    </source>
</reference>
<name>A0ABS2RAB5_9BACI</name>
<keyword evidence="3" id="KW-1003">Cell membrane</keyword>
<evidence type="ECO:0000259" key="8">
    <source>
        <dbReference type="PROSITE" id="PS50928"/>
    </source>
</evidence>
<sequence length="275" mass="31599">MYTKKWKEVTIYSTLVLLSLLMAFPYLWMLMISVKPKDELYSGNILPSTFQFENYVRVFTESNMGQYLWNSIFVSAVIIIVQILSAIFAAYSFVAIKKKWVQFCFVLILATYMLPSAVTYIPSFILISNMNLLDTHLGYILSEAISIFAIFFLRQSFSKVPKEVVQAAKLDGAGHLRLIFTVYIPYTKSAIASLILITFIYSYNNYMWPSLLMKSEENMLVTIGMRRLFMTQAGYGMDFPFAMAASAISLLPMLLLLIIFNKRIIRSMSNLYVNK</sequence>
<dbReference type="PANTHER" id="PTHR43744">
    <property type="entry name" value="ABC TRANSPORTER PERMEASE PROTEIN MG189-RELATED-RELATED"/>
    <property type="match status" value="1"/>
</dbReference>
<gene>
    <name evidence="9" type="ORF">JOC94_003596</name>
</gene>
<organism evidence="9 10">
    <name type="scientific">Siminovitchia thermophila</name>
    <dbReference type="NCBI Taxonomy" id="1245522"/>
    <lineage>
        <taxon>Bacteria</taxon>
        <taxon>Bacillati</taxon>
        <taxon>Bacillota</taxon>
        <taxon>Bacilli</taxon>
        <taxon>Bacillales</taxon>
        <taxon>Bacillaceae</taxon>
        <taxon>Siminovitchia</taxon>
    </lineage>
</organism>
<feature type="domain" description="ABC transmembrane type-1" evidence="8">
    <location>
        <begin position="68"/>
        <end position="260"/>
    </location>
</feature>
<evidence type="ECO:0000256" key="5">
    <source>
        <dbReference type="ARBA" id="ARBA00022989"/>
    </source>
</evidence>
<dbReference type="InterPro" id="IPR035906">
    <property type="entry name" value="MetI-like_sf"/>
</dbReference>
<dbReference type="EMBL" id="JAFBFH010000029">
    <property type="protein sequence ID" value="MBM7716575.1"/>
    <property type="molecule type" value="Genomic_DNA"/>
</dbReference>
<evidence type="ECO:0000256" key="6">
    <source>
        <dbReference type="ARBA" id="ARBA00023136"/>
    </source>
</evidence>
<evidence type="ECO:0000256" key="2">
    <source>
        <dbReference type="ARBA" id="ARBA00022448"/>
    </source>
</evidence>
<keyword evidence="5 7" id="KW-1133">Transmembrane helix</keyword>
<feature type="transmembrane region" description="Helical" evidence="7">
    <location>
        <begin position="178"/>
        <end position="203"/>
    </location>
</feature>